<reference evidence="2 3" key="1">
    <citation type="submission" date="2023-08" db="EMBL/GenBank/DDBJ databases">
        <authorList>
            <person name="Park J.-S."/>
        </authorList>
    </citation>
    <scope>NUCLEOTIDE SEQUENCE [LARGE SCALE GENOMIC DNA]</scope>
    <source>
        <strain evidence="2 3">2205SS18-9</strain>
    </source>
</reference>
<dbReference type="InterPro" id="IPR052906">
    <property type="entry name" value="Type_IV_Methyl-Rstrct_Enzyme"/>
</dbReference>
<protein>
    <submittedName>
        <fullName evidence="2">Restriction endonuclease</fullName>
    </submittedName>
</protein>
<feature type="domain" description="Restriction endonuclease type IV Mrr" evidence="1">
    <location>
        <begin position="80"/>
        <end position="185"/>
    </location>
</feature>
<dbReference type="PANTHER" id="PTHR30015">
    <property type="entry name" value="MRR RESTRICTION SYSTEM PROTEIN"/>
    <property type="match status" value="1"/>
</dbReference>
<name>A0ABT9J3L1_9BACL</name>
<dbReference type="RefSeq" id="WP_305993515.1">
    <property type="nucleotide sequence ID" value="NZ_JAVAMP010000012.1"/>
</dbReference>
<comment type="caution">
    <text evidence="2">The sequence shown here is derived from an EMBL/GenBank/DDBJ whole genome shotgun (WGS) entry which is preliminary data.</text>
</comment>
<dbReference type="PANTHER" id="PTHR30015:SF6">
    <property type="entry name" value="SLL1429 PROTEIN"/>
    <property type="match status" value="1"/>
</dbReference>
<dbReference type="Proteomes" id="UP001231941">
    <property type="component" value="Unassembled WGS sequence"/>
</dbReference>
<keyword evidence="2" id="KW-0255">Endonuclease</keyword>
<dbReference type="Gene3D" id="3.40.1350.10">
    <property type="match status" value="1"/>
</dbReference>
<dbReference type="GO" id="GO:0004519">
    <property type="term" value="F:endonuclease activity"/>
    <property type="evidence" value="ECO:0007669"/>
    <property type="project" value="UniProtKB-KW"/>
</dbReference>
<sequence length="206" mass="23483">MKNKMDYVILALILLTGLGVFIWKNPHFFQIKLKKFIQSDLEFKQTLAMGLYYRFNYPTRKLPDGRVMFEKSSKTFLKERPLDFEHFVADLIKINYGGQVTVSKGSGDFGIDFEHRVKGALYLGQVKAYKNDIPYDPIASIHSNMVKHDAKGGYVINTAGFSEGAKQYAKGLNIKLIDGVELVNLWLTSLKVQQYTQSDELESNIV</sequence>
<accession>A0ABT9J3L1</accession>
<gene>
    <name evidence="2" type="ORF">Q5Y73_19085</name>
</gene>
<evidence type="ECO:0000313" key="2">
    <source>
        <dbReference type="EMBL" id="MDP5276205.1"/>
    </source>
</evidence>
<dbReference type="InterPro" id="IPR007560">
    <property type="entry name" value="Restrct_endonuc_IV_Mrr"/>
</dbReference>
<keyword evidence="3" id="KW-1185">Reference proteome</keyword>
<dbReference type="InterPro" id="IPR011335">
    <property type="entry name" value="Restrct_endonuc-II-like"/>
</dbReference>
<organism evidence="2 3">
    <name type="scientific">Chengkuizengella axinellae</name>
    <dbReference type="NCBI Taxonomy" id="3064388"/>
    <lineage>
        <taxon>Bacteria</taxon>
        <taxon>Bacillati</taxon>
        <taxon>Bacillota</taxon>
        <taxon>Bacilli</taxon>
        <taxon>Bacillales</taxon>
        <taxon>Paenibacillaceae</taxon>
        <taxon>Chengkuizengella</taxon>
    </lineage>
</organism>
<dbReference type="InterPro" id="IPR011856">
    <property type="entry name" value="tRNA_endonuc-like_dom_sf"/>
</dbReference>
<dbReference type="EMBL" id="JAVAMP010000012">
    <property type="protein sequence ID" value="MDP5276205.1"/>
    <property type="molecule type" value="Genomic_DNA"/>
</dbReference>
<evidence type="ECO:0000259" key="1">
    <source>
        <dbReference type="Pfam" id="PF04471"/>
    </source>
</evidence>
<proteinExistence type="predicted"/>
<evidence type="ECO:0000313" key="3">
    <source>
        <dbReference type="Proteomes" id="UP001231941"/>
    </source>
</evidence>
<dbReference type="Pfam" id="PF04471">
    <property type="entry name" value="Mrr_cat"/>
    <property type="match status" value="1"/>
</dbReference>
<dbReference type="SUPFAM" id="SSF52980">
    <property type="entry name" value="Restriction endonuclease-like"/>
    <property type="match status" value="1"/>
</dbReference>
<keyword evidence="2" id="KW-0540">Nuclease</keyword>
<keyword evidence="2" id="KW-0378">Hydrolase</keyword>